<dbReference type="PANTHER" id="PTHR44858">
    <property type="entry name" value="TETRATRICOPEPTIDE REPEAT PROTEIN 6"/>
    <property type="match status" value="1"/>
</dbReference>
<evidence type="ECO:0000256" key="4">
    <source>
        <dbReference type="PROSITE-ProRule" id="PRU10141"/>
    </source>
</evidence>
<dbReference type="AlphaFoldDB" id="A0A562ZT44"/>
<protein>
    <submittedName>
        <fullName evidence="7">Tetratricopeptide repeat protein</fullName>
    </submittedName>
</protein>
<proteinExistence type="predicted"/>
<evidence type="ECO:0000256" key="2">
    <source>
        <dbReference type="ARBA" id="ARBA00022803"/>
    </source>
</evidence>
<dbReference type="PANTHER" id="PTHR44858:SF1">
    <property type="entry name" value="UDP-N-ACETYLGLUCOSAMINE--PEPTIDE N-ACETYLGLUCOSAMINYLTRANSFERASE SPINDLY-RELATED"/>
    <property type="match status" value="1"/>
</dbReference>
<evidence type="ECO:0000256" key="5">
    <source>
        <dbReference type="SAM" id="MobiDB-lite"/>
    </source>
</evidence>
<dbReference type="Gene3D" id="1.25.40.10">
    <property type="entry name" value="Tetratricopeptide repeat domain"/>
    <property type="match status" value="2"/>
</dbReference>
<organism evidence="7 8">
    <name type="scientific">Caenimonas sedimenti</name>
    <dbReference type="NCBI Taxonomy" id="2596921"/>
    <lineage>
        <taxon>Bacteria</taxon>
        <taxon>Pseudomonadati</taxon>
        <taxon>Pseudomonadota</taxon>
        <taxon>Betaproteobacteria</taxon>
        <taxon>Burkholderiales</taxon>
        <taxon>Comamonadaceae</taxon>
        <taxon>Caenimonas</taxon>
    </lineage>
</organism>
<dbReference type="SUPFAM" id="SSF56112">
    <property type="entry name" value="Protein kinase-like (PK-like)"/>
    <property type="match status" value="1"/>
</dbReference>
<dbReference type="InterPro" id="IPR050498">
    <property type="entry name" value="Ycf3"/>
</dbReference>
<evidence type="ECO:0000256" key="3">
    <source>
        <dbReference type="PROSITE-ProRule" id="PRU00339"/>
    </source>
</evidence>
<dbReference type="InterPro" id="IPR019734">
    <property type="entry name" value="TPR_rpt"/>
</dbReference>
<dbReference type="OrthoDB" id="9791419at2"/>
<accession>A0A562ZT44</accession>
<evidence type="ECO:0000259" key="6">
    <source>
        <dbReference type="PROSITE" id="PS50011"/>
    </source>
</evidence>
<dbReference type="PROSITE" id="PS50005">
    <property type="entry name" value="TPR"/>
    <property type="match status" value="4"/>
</dbReference>
<feature type="region of interest" description="Disordered" evidence="5">
    <location>
        <begin position="8"/>
        <end position="28"/>
    </location>
</feature>
<gene>
    <name evidence="7" type="ORF">FN976_11100</name>
</gene>
<dbReference type="InterPro" id="IPR017441">
    <property type="entry name" value="Protein_kinase_ATP_BS"/>
</dbReference>
<evidence type="ECO:0000313" key="7">
    <source>
        <dbReference type="EMBL" id="TWO71455.1"/>
    </source>
</evidence>
<sequence>MGILQQIFGRGPARDETPAPRPQEMVLQPGEPLAGHYVVRKLLGRGGMGEVYLSEDMATGEVRAAKVMRASAQASVGDLLAFRREAMAMLDLGSHPFVVRLHELHERGRDTVLILQYVAPENGCTSLEDYIRRTNDYTDNILGMWAVQFCVGMEHALSHGIHAHRDIKPSNLLVGASPFLKISDFGLVLAAAGHVSSSGRPSADVLKLQELHSADGRATCGTPGYIAPELATGEKAGPKSDMFSFGVTLWQLAARSLELPFEVKFSGNVQAYQEQAWREAFARRIRRIDSPYFDIICRCLAADPARRYPNFSALREDLKAVAKHQGFRAMDFIVAPGFRGTVEDHVSRARAFAALGRRGRALKILNKAVEFQADSAAALIARGDTHLEMSDTVRGLRDFQAAHELDPTADAPAIGMAKAMLHMERVEAAEKLLYDVLGRHPRNTEARIQLASALSRSGRHDEALSMLDAVLKEVPDHAGAHEFRARTLWSTKDTTAALEALKSAIALDPMRVSAGLMFASLAHELGDSAAECSAYARLLHLYRGEVEILNEVAIYISEHGPAHKALGIFDTAAEREPSAEGKAVALVNKGNALLNLKDLEGSRLHFEKAVSLDPRSALAHRRLGDWHNEFGDPQRACGLYAQACKLDPDDAFSHRCAGTAYLRSGDFARAQEHLSRSLELIPSQPHIRYNLAAAFVQQGMGEEAVAELARAVAHDPEYARAWYLKAQIEHRMQRTSDAKLSVQHALRHPSALSADELDGARQLAGQLL</sequence>
<dbReference type="InterPro" id="IPR000719">
    <property type="entry name" value="Prot_kinase_dom"/>
</dbReference>
<dbReference type="SMART" id="SM00220">
    <property type="entry name" value="S_TKc"/>
    <property type="match status" value="1"/>
</dbReference>
<dbReference type="InterPro" id="IPR011990">
    <property type="entry name" value="TPR-like_helical_dom_sf"/>
</dbReference>
<keyword evidence="1" id="KW-0677">Repeat</keyword>
<dbReference type="Gene3D" id="3.30.200.20">
    <property type="entry name" value="Phosphorylase Kinase, domain 1"/>
    <property type="match status" value="1"/>
</dbReference>
<keyword evidence="8" id="KW-1185">Reference proteome</keyword>
<keyword evidence="4" id="KW-0547">Nucleotide-binding</keyword>
<dbReference type="CDD" id="cd14014">
    <property type="entry name" value="STKc_PknB_like"/>
    <property type="match status" value="1"/>
</dbReference>
<feature type="repeat" description="TPR" evidence="3">
    <location>
        <begin position="617"/>
        <end position="650"/>
    </location>
</feature>
<dbReference type="Gene3D" id="1.10.510.10">
    <property type="entry name" value="Transferase(Phosphotransferase) domain 1"/>
    <property type="match status" value="1"/>
</dbReference>
<dbReference type="Pfam" id="PF00069">
    <property type="entry name" value="Pkinase"/>
    <property type="match status" value="1"/>
</dbReference>
<dbReference type="InterPro" id="IPR011009">
    <property type="entry name" value="Kinase-like_dom_sf"/>
</dbReference>
<dbReference type="Pfam" id="PF14559">
    <property type="entry name" value="TPR_19"/>
    <property type="match status" value="2"/>
</dbReference>
<dbReference type="GO" id="GO:0005524">
    <property type="term" value="F:ATP binding"/>
    <property type="evidence" value="ECO:0007669"/>
    <property type="project" value="UniProtKB-UniRule"/>
</dbReference>
<dbReference type="PROSITE" id="PS00107">
    <property type="entry name" value="PROTEIN_KINASE_ATP"/>
    <property type="match status" value="1"/>
</dbReference>
<dbReference type="Proteomes" id="UP000318199">
    <property type="component" value="Unassembled WGS sequence"/>
</dbReference>
<dbReference type="EMBL" id="VOBQ01000008">
    <property type="protein sequence ID" value="TWO71455.1"/>
    <property type="molecule type" value="Genomic_DNA"/>
</dbReference>
<feature type="repeat" description="TPR" evidence="3">
    <location>
        <begin position="583"/>
        <end position="616"/>
    </location>
</feature>
<feature type="repeat" description="TPR" evidence="3">
    <location>
        <begin position="651"/>
        <end position="684"/>
    </location>
</feature>
<evidence type="ECO:0000256" key="1">
    <source>
        <dbReference type="ARBA" id="ARBA00022737"/>
    </source>
</evidence>
<evidence type="ECO:0000313" key="8">
    <source>
        <dbReference type="Proteomes" id="UP000318199"/>
    </source>
</evidence>
<dbReference type="SUPFAM" id="SSF48452">
    <property type="entry name" value="TPR-like"/>
    <property type="match status" value="1"/>
</dbReference>
<name>A0A562ZT44_9BURK</name>
<reference evidence="7 8" key="1">
    <citation type="submission" date="2019-07" db="EMBL/GenBank/DDBJ databases">
        <title>Caenimonas sedimenti sp. nov., isolated from activated sludge.</title>
        <authorList>
            <person name="Xu J."/>
        </authorList>
    </citation>
    <scope>NUCLEOTIDE SEQUENCE [LARGE SCALE GENOMIC DNA]</scope>
    <source>
        <strain evidence="7 8">HX-9-20</strain>
    </source>
</reference>
<keyword evidence="4" id="KW-0067">ATP-binding</keyword>
<feature type="repeat" description="TPR" evidence="3">
    <location>
        <begin position="376"/>
        <end position="409"/>
    </location>
</feature>
<feature type="binding site" evidence="4">
    <location>
        <position position="66"/>
    </location>
    <ligand>
        <name>ATP</name>
        <dbReference type="ChEBI" id="CHEBI:30616"/>
    </ligand>
</feature>
<comment type="caution">
    <text evidence="7">The sequence shown here is derived from an EMBL/GenBank/DDBJ whole genome shotgun (WGS) entry which is preliminary data.</text>
</comment>
<dbReference type="RefSeq" id="WP_145893066.1">
    <property type="nucleotide sequence ID" value="NZ_VOBQ01000008.1"/>
</dbReference>
<feature type="domain" description="Protein kinase" evidence="6">
    <location>
        <begin position="37"/>
        <end position="327"/>
    </location>
</feature>
<keyword evidence="2 3" id="KW-0802">TPR repeat</keyword>
<dbReference type="PROSITE" id="PS50011">
    <property type="entry name" value="PROTEIN_KINASE_DOM"/>
    <property type="match status" value="1"/>
</dbReference>
<dbReference type="GO" id="GO:0004672">
    <property type="term" value="F:protein kinase activity"/>
    <property type="evidence" value="ECO:0007669"/>
    <property type="project" value="InterPro"/>
</dbReference>
<dbReference type="Pfam" id="PF13432">
    <property type="entry name" value="TPR_16"/>
    <property type="match status" value="1"/>
</dbReference>
<dbReference type="SMART" id="SM00028">
    <property type="entry name" value="TPR"/>
    <property type="match status" value="9"/>
</dbReference>